<protein>
    <submittedName>
        <fullName evidence="1">Uncharacterized protein</fullName>
    </submittedName>
</protein>
<reference evidence="1" key="2">
    <citation type="journal article" date="2015" name="Fish Shellfish Immunol.">
        <title>Early steps in the European eel (Anguilla anguilla)-Vibrio vulnificus interaction in the gills: Role of the RtxA13 toxin.</title>
        <authorList>
            <person name="Callol A."/>
            <person name="Pajuelo D."/>
            <person name="Ebbesson L."/>
            <person name="Teles M."/>
            <person name="MacKenzie S."/>
            <person name="Amaro C."/>
        </authorList>
    </citation>
    <scope>NUCLEOTIDE SEQUENCE</scope>
</reference>
<dbReference type="EMBL" id="GBXM01048547">
    <property type="protein sequence ID" value="JAH60030.1"/>
    <property type="molecule type" value="Transcribed_RNA"/>
</dbReference>
<reference evidence="1" key="1">
    <citation type="submission" date="2014-11" db="EMBL/GenBank/DDBJ databases">
        <authorList>
            <person name="Amaro Gonzalez C."/>
        </authorList>
    </citation>
    <scope>NUCLEOTIDE SEQUENCE</scope>
</reference>
<dbReference type="AlphaFoldDB" id="A0A0E9U4D1"/>
<evidence type="ECO:0000313" key="1">
    <source>
        <dbReference type="EMBL" id="JAH60030.1"/>
    </source>
</evidence>
<name>A0A0E9U4D1_ANGAN</name>
<sequence>MFIGRAFHREGAATEKYGS</sequence>
<accession>A0A0E9U4D1</accession>
<proteinExistence type="predicted"/>
<organism evidence="1">
    <name type="scientific">Anguilla anguilla</name>
    <name type="common">European freshwater eel</name>
    <name type="synonym">Muraena anguilla</name>
    <dbReference type="NCBI Taxonomy" id="7936"/>
    <lineage>
        <taxon>Eukaryota</taxon>
        <taxon>Metazoa</taxon>
        <taxon>Chordata</taxon>
        <taxon>Craniata</taxon>
        <taxon>Vertebrata</taxon>
        <taxon>Euteleostomi</taxon>
        <taxon>Actinopterygii</taxon>
        <taxon>Neopterygii</taxon>
        <taxon>Teleostei</taxon>
        <taxon>Anguilliformes</taxon>
        <taxon>Anguillidae</taxon>
        <taxon>Anguilla</taxon>
    </lineage>
</organism>